<dbReference type="AlphaFoldDB" id="A0ABD0KXC6"/>
<sequence length="93" mass="10206">MAQCALTSSLSKRKHQWLLKIPPTEACPTYSSDRVNITLEPEKTDYGCGNCSVMNPALCLCGQHTALCRACAVYRFRGITELSYIILGLGGKH</sequence>
<organism evidence="1 2">
    <name type="scientific">Batillaria attramentaria</name>
    <dbReference type="NCBI Taxonomy" id="370345"/>
    <lineage>
        <taxon>Eukaryota</taxon>
        <taxon>Metazoa</taxon>
        <taxon>Spiralia</taxon>
        <taxon>Lophotrochozoa</taxon>
        <taxon>Mollusca</taxon>
        <taxon>Gastropoda</taxon>
        <taxon>Caenogastropoda</taxon>
        <taxon>Sorbeoconcha</taxon>
        <taxon>Cerithioidea</taxon>
        <taxon>Batillariidae</taxon>
        <taxon>Batillaria</taxon>
    </lineage>
</organism>
<gene>
    <name evidence="1" type="ORF">BaRGS_00016844</name>
</gene>
<evidence type="ECO:0000313" key="2">
    <source>
        <dbReference type="Proteomes" id="UP001519460"/>
    </source>
</evidence>
<name>A0ABD0KXC6_9CAEN</name>
<dbReference type="Proteomes" id="UP001519460">
    <property type="component" value="Unassembled WGS sequence"/>
</dbReference>
<comment type="caution">
    <text evidence="1">The sequence shown here is derived from an EMBL/GenBank/DDBJ whole genome shotgun (WGS) entry which is preliminary data.</text>
</comment>
<dbReference type="EMBL" id="JACVVK020000109">
    <property type="protein sequence ID" value="KAK7491825.1"/>
    <property type="molecule type" value="Genomic_DNA"/>
</dbReference>
<accession>A0ABD0KXC6</accession>
<protein>
    <submittedName>
        <fullName evidence="1">Uncharacterized protein</fullName>
    </submittedName>
</protein>
<proteinExistence type="predicted"/>
<evidence type="ECO:0000313" key="1">
    <source>
        <dbReference type="EMBL" id="KAK7491825.1"/>
    </source>
</evidence>
<reference evidence="1 2" key="1">
    <citation type="journal article" date="2023" name="Sci. Data">
        <title>Genome assembly of the Korean intertidal mud-creeper Batillaria attramentaria.</title>
        <authorList>
            <person name="Patra A.K."/>
            <person name="Ho P.T."/>
            <person name="Jun S."/>
            <person name="Lee S.J."/>
            <person name="Kim Y."/>
            <person name="Won Y.J."/>
        </authorList>
    </citation>
    <scope>NUCLEOTIDE SEQUENCE [LARGE SCALE GENOMIC DNA]</scope>
    <source>
        <strain evidence="1">Wonlab-2016</strain>
    </source>
</reference>
<keyword evidence="2" id="KW-1185">Reference proteome</keyword>